<feature type="transmembrane region" description="Helical" evidence="10">
    <location>
        <begin position="162"/>
        <end position="184"/>
    </location>
</feature>
<dbReference type="AlphaFoldDB" id="A0AAJ7N771"/>
<name>A0AAJ7N771_9HYME</name>
<dbReference type="GO" id="GO:0034625">
    <property type="term" value="P:fatty acid elongation, monounsaturated fatty acid"/>
    <property type="evidence" value="ECO:0007669"/>
    <property type="project" value="TreeGrafter"/>
</dbReference>
<gene>
    <name evidence="12 13" type="primary">LOC108625531</name>
</gene>
<evidence type="ECO:0000256" key="7">
    <source>
        <dbReference type="ARBA" id="ARBA00023098"/>
    </source>
</evidence>
<evidence type="ECO:0000256" key="10">
    <source>
        <dbReference type="RuleBase" id="RU361115"/>
    </source>
</evidence>
<keyword evidence="6 10" id="KW-1133">Transmembrane helix</keyword>
<keyword evidence="5 10" id="KW-0276">Fatty acid metabolism</keyword>
<keyword evidence="2 10" id="KW-0444">Lipid biosynthesis</keyword>
<dbReference type="KEGG" id="ccal:108625531"/>
<dbReference type="Pfam" id="PF01151">
    <property type="entry name" value="ELO"/>
    <property type="match status" value="1"/>
</dbReference>
<evidence type="ECO:0000313" key="11">
    <source>
        <dbReference type="Proteomes" id="UP000694925"/>
    </source>
</evidence>
<dbReference type="RefSeq" id="XP_017881098.1">
    <property type="nucleotide sequence ID" value="XM_018025609.2"/>
</dbReference>
<dbReference type="RefSeq" id="XP_026669854.1">
    <property type="nucleotide sequence ID" value="XM_026814053.1"/>
</dbReference>
<proteinExistence type="inferred from homology"/>
<feature type="transmembrane region" description="Helical" evidence="10">
    <location>
        <begin position="196"/>
        <end position="217"/>
    </location>
</feature>
<dbReference type="GO" id="GO:0030148">
    <property type="term" value="P:sphingolipid biosynthetic process"/>
    <property type="evidence" value="ECO:0007669"/>
    <property type="project" value="TreeGrafter"/>
</dbReference>
<evidence type="ECO:0000256" key="3">
    <source>
        <dbReference type="ARBA" id="ARBA00022679"/>
    </source>
</evidence>
<keyword evidence="4 10" id="KW-0812">Transmembrane</keyword>
<dbReference type="Proteomes" id="UP000694925">
    <property type="component" value="Unplaced"/>
</dbReference>
<feature type="transmembrane region" description="Helical" evidence="10">
    <location>
        <begin position="137"/>
        <end position="156"/>
    </location>
</feature>
<dbReference type="GO" id="GO:0009922">
    <property type="term" value="F:fatty acid elongase activity"/>
    <property type="evidence" value="ECO:0007669"/>
    <property type="project" value="UniProtKB-EC"/>
</dbReference>
<evidence type="ECO:0000313" key="13">
    <source>
        <dbReference type="RefSeq" id="XP_026669854.1"/>
    </source>
</evidence>
<evidence type="ECO:0000256" key="6">
    <source>
        <dbReference type="ARBA" id="ARBA00022989"/>
    </source>
</evidence>
<keyword evidence="8 10" id="KW-0472">Membrane</keyword>
<evidence type="ECO:0000256" key="1">
    <source>
        <dbReference type="ARBA" id="ARBA00004141"/>
    </source>
</evidence>
<comment type="catalytic activity">
    <reaction evidence="10">
        <text>a very-long-chain acyl-CoA + malonyl-CoA + H(+) = a very-long-chain 3-oxoacyl-CoA + CO2 + CoA</text>
        <dbReference type="Rhea" id="RHEA:32727"/>
        <dbReference type="ChEBI" id="CHEBI:15378"/>
        <dbReference type="ChEBI" id="CHEBI:16526"/>
        <dbReference type="ChEBI" id="CHEBI:57287"/>
        <dbReference type="ChEBI" id="CHEBI:57384"/>
        <dbReference type="ChEBI" id="CHEBI:90725"/>
        <dbReference type="ChEBI" id="CHEBI:90736"/>
        <dbReference type="EC" id="2.3.1.199"/>
    </reaction>
</comment>
<evidence type="ECO:0000256" key="5">
    <source>
        <dbReference type="ARBA" id="ARBA00022832"/>
    </source>
</evidence>
<evidence type="ECO:0000256" key="8">
    <source>
        <dbReference type="ARBA" id="ARBA00023136"/>
    </source>
</evidence>
<keyword evidence="3 10" id="KW-0808">Transferase</keyword>
<sequence>MSLLRLYHYLNTEVADPRTNHWAIVSSPVPITIVSIVYLYVVLKWGPNYMKDKPAYNFRTFIMFYNIFQIAINTWAVYSLVEAGWFRDHVFTCKPADYSVNPQNTKFSNITWYILCLKLIDYVETILFVFRKKQRQVTFLHLYHHISTAYFFWIFLKYYCSAIPIIVLGVNCAVHVIMYTYYLLASFQSTQRISNFIKPSITIIQMVQFWFLIIHLSMAYSPSCPGAEVMSTMAIVDLLINFILFWNFYKKNYPKKKKVN</sequence>
<feature type="transmembrane region" description="Helical" evidence="10">
    <location>
        <begin position="229"/>
        <end position="249"/>
    </location>
</feature>
<protein>
    <recommendedName>
        <fullName evidence="10">Elongation of very long chain fatty acids protein</fullName>
        <ecNumber evidence="10">2.3.1.199</ecNumber>
    </recommendedName>
    <alternativeName>
        <fullName evidence="10">Very-long-chain 3-oxoacyl-CoA synthase</fullName>
    </alternativeName>
</protein>
<keyword evidence="11" id="KW-1185">Reference proteome</keyword>
<dbReference type="InterPro" id="IPR002076">
    <property type="entry name" value="ELO_fam"/>
</dbReference>
<dbReference type="GO" id="GO:0019367">
    <property type="term" value="P:fatty acid elongation, saturated fatty acid"/>
    <property type="evidence" value="ECO:0007669"/>
    <property type="project" value="TreeGrafter"/>
</dbReference>
<dbReference type="GO" id="GO:0005789">
    <property type="term" value="C:endoplasmic reticulum membrane"/>
    <property type="evidence" value="ECO:0007669"/>
    <property type="project" value="TreeGrafter"/>
</dbReference>
<dbReference type="EC" id="2.3.1.199" evidence="10"/>
<comment type="similarity">
    <text evidence="10">Belongs to the ELO family.</text>
</comment>
<evidence type="ECO:0000256" key="9">
    <source>
        <dbReference type="ARBA" id="ARBA00023160"/>
    </source>
</evidence>
<evidence type="ECO:0000256" key="2">
    <source>
        <dbReference type="ARBA" id="ARBA00022516"/>
    </source>
</evidence>
<dbReference type="GeneID" id="108625531"/>
<dbReference type="PANTHER" id="PTHR11157:SF69">
    <property type="entry name" value="ELONGATION OF VERY LONG CHAIN FATTY ACIDS PROTEIN 7"/>
    <property type="match status" value="1"/>
</dbReference>
<keyword evidence="9 10" id="KW-0275">Fatty acid biosynthesis</keyword>
<reference evidence="12 13" key="1">
    <citation type="submission" date="2025-04" db="UniProtKB">
        <authorList>
            <consortium name="RefSeq"/>
        </authorList>
    </citation>
    <scope>IDENTIFICATION</scope>
    <source>
        <tissue evidence="12 13">Whole body</tissue>
    </source>
</reference>
<dbReference type="GO" id="GO:0034626">
    <property type="term" value="P:fatty acid elongation, polyunsaturated fatty acid"/>
    <property type="evidence" value="ECO:0007669"/>
    <property type="project" value="TreeGrafter"/>
</dbReference>
<evidence type="ECO:0000256" key="4">
    <source>
        <dbReference type="ARBA" id="ARBA00022692"/>
    </source>
</evidence>
<dbReference type="GO" id="GO:0042761">
    <property type="term" value="P:very long-chain fatty acid biosynthetic process"/>
    <property type="evidence" value="ECO:0007669"/>
    <property type="project" value="TreeGrafter"/>
</dbReference>
<organism evidence="11 12">
    <name type="scientific">Ceratina calcarata</name>
    <dbReference type="NCBI Taxonomy" id="156304"/>
    <lineage>
        <taxon>Eukaryota</taxon>
        <taxon>Metazoa</taxon>
        <taxon>Ecdysozoa</taxon>
        <taxon>Arthropoda</taxon>
        <taxon>Hexapoda</taxon>
        <taxon>Insecta</taxon>
        <taxon>Pterygota</taxon>
        <taxon>Neoptera</taxon>
        <taxon>Endopterygota</taxon>
        <taxon>Hymenoptera</taxon>
        <taxon>Apocrita</taxon>
        <taxon>Aculeata</taxon>
        <taxon>Apoidea</taxon>
        <taxon>Anthophila</taxon>
        <taxon>Apidae</taxon>
        <taxon>Ceratina</taxon>
        <taxon>Zadontomerus</taxon>
    </lineage>
</organism>
<feature type="transmembrane region" description="Helical" evidence="10">
    <location>
        <begin position="62"/>
        <end position="81"/>
    </location>
</feature>
<evidence type="ECO:0000313" key="12">
    <source>
        <dbReference type="RefSeq" id="XP_017881098.1"/>
    </source>
</evidence>
<comment type="subcellular location">
    <subcellularLocation>
        <location evidence="1">Membrane</location>
        <topology evidence="1">Multi-pass membrane protein</topology>
    </subcellularLocation>
</comment>
<keyword evidence="7 10" id="KW-0443">Lipid metabolism</keyword>
<accession>A0AAJ7N771</accession>
<feature type="transmembrane region" description="Helical" evidence="10">
    <location>
        <begin position="20"/>
        <end position="41"/>
    </location>
</feature>
<dbReference type="PANTHER" id="PTHR11157">
    <property type="entry name" value="FATTY ACID ACYL TRANSFERASE-RELATED"/>
    <property type="match status" value="1"/>
</dbReference>
<feature type="transmembrane region" description="Helical" evidence="10">
    <location>
        <begin position="110"/>
        <end position="130"/>
    </location>
</feature>